<name>A0A9E7KL96_9LILI</name>
<protein>
    <submittedName>
        <fullName evidence="1">Uncharacterized protein</fullName>
    </submittedName>
</protein>
<accession>A0A9E7KL96</accession>
<dbReference type="EMBL" id="CP097510">
    <property type="protein sequence ID" value="URE25268.1"/>
    <property type="molecule type" value="Genomic_DNA"/>
</dbReference>
<proteinExistence type="predicted"/>
<reference evidence="1" key="1">
    <citation type="submission" date="2022-05" db="EMBL/GenBank/DDBJ databases">
        <title>The Musa troglodytarum L. genome provides insights into the mechanism of non-climacteric behaviour and enrichment of carotenoids.</title>
        <authorList>
            <person name="Wang J."/>
        </authorList>
    </citation>
    <scope>NUCLEOTIDE SEQUENCE</scope>
    <source>
        <tissue evidence="1">Leaf</tissue>
    </source>
</reference>
<evidence type="ECO:0000313" key="1">
    <source>
        <dbReference type="EMBL" id="URE25268.1"/>
    </source>
</evidence>
<organism evidence="1 2">
    <name type="scientific">Musa troglodytarum</name>
    <name type="common">fe'i banana</name>
    <dbReference type="NCBI Taxonomy" id="320322"/>
    <lineage>
        <taxon>Eukaryota</taxon>
        <taxon>Viridiplantae</taxon>
        <taxon>Streptophyta</taxon>
        <taxon>Embryophyta</taxon>
        <taxon>Tracheophyta</taxon>
        <taxon>Spermatophyta</taxon>
        <taxon>Magnoliopsida</taxon>
        <taxon>Liliopsida</taxon>
        <taxon>Zingiberales</taxon>
        <taxon>Musaceae</taxon>
        <taxon>Musa</taxon>
    </lineage>
</organism>
<dbReference type="AlphaFoldDB" id="A0A9E7KL96"/>
<evidence type="ECO:0000313" key="2">
    <source>
        <dbReference type="Proteomes" id="UP001055439"/>
    </source>
</evidence>
<keyword evidence="2" id="KW-1185">Reference proteome</keyword>
<sequence length="128" mass="14472">MLKQQSFFGTRTDENVQFMKCGYCSALSTNSTFHLPRRLPFADCGLVLLIRLVRQGIITSNSVDSTHFCNVFFSFPSREPPCRPLVPMDPSPTLWQTCSFTHLTHLCELSRSPWPVMGRLRVGSTSVT</sequence>
<gene>
    <name evidence="1" type="ORF">MUK42_37452</name>
</gene>
<dbReference type="Proteomes" id="UP001055439">
    <property type="component" value="Chromosome 8"/>
</dbReference>